<evidence type="ECO:0000313" key="2">
    <source>
        <dbReference type="Proteomes" id="UP000618445"/>
    </source>
</evidence>
<sequence>MTQSIEPANNLVLGLVKNYDFNTLKPFLYSLKNSVYTGDVCLIVSNVSEKTLLNLQEFSLHYPQFSFYTYWDFPSLKIPYKLQDKQLLYKSLNLYVLFDIYPINRLHLWGINTFSKIVANYKHQNYYEVRANLIKHYLHLVNSRFFLYYLYILQSEKKYEKILLTDVRDVVFQDDPFNFVLTAPLNCFYEEDRRIYDCPYNSDWLKRSFGKKSLSEIGHLRISCAGTTIGTKEGIINYLEWMMDYILQSNYQRFGVDQAAHNLILHRNMIPDVKFYDNYQSPVLTMNYIDSEKLRFSQDGFLLNEDASVISVLHQYDRLADDLKNKLKAYNSSLT</sequence>
<dbReference type="Proteomes" id="UP000618445">
    <property type="component" value="Unassembled WGS sequence"/>
</dbReference>
<proteinExistence type="predicted"/>
<dbReference type="EMBL" id="JACJQY010000044">
    <property type="protein sequence ID" value="MBD2319206.1"/>
    <property type="molecule type" value="Genomic_DNA"/>
</dbReference>
<gene>
    <name evidence="1" type="ORF">H6G05_20470</name>
</gene>
<dbReference type="RefSeq" id="WP_190580932.1">
    <property type="nucleotide sequence ID" value="NZ_CAWPQU010000039.1"/>
</dbReference>
<evidence type="ECO:0000313" key="1">
    <source>
        <dbReference type="EMBL" id="MBD2319206.1"/>
    </source>
</evidence>
<reference evidence="1 2" key="1">
    <citation type="journal article" date="2020" name="ISME J.">
        <title>Comparative genomics reveals insights into cyanobacterial evolution and habitat adaptation.</title>
        <authorList>
            <person name="Chen M.Y."/>
            <person name="Teng W.K."/>
            <person name="Zhao L."/>
            <person name="Hu C.X."/>
            <person name="Zhou Y.K."/>
            <person name="Han B.P."/>
            <person name="Song L.R."/>
            <person name="Shu W.S."/>
        </authorList>
    </citation>
    <scope>NUCLEOTIDE SEQUENCE [LARGE SCALE GENOMIC DNA]</scope>
    <source>
        <strain evidence="1 2">FACHB-1050</strain>
    </source>
</reference>
<organism evidence="1 2">
    <name type="scientific">Phormidium tenue FACHB-1050</name>
    <dbReference type="NCBI Taxonomy" id="2692857"/>
    <lineage>
        <taxon>Bacteria</taxon>
        <taxon>Bacillati</taxon>
        <taxon>Cyanobacteriota</taxon>
        <taxon>Cyanophyceae</taxon>
        <taxon>Oscillatoriophycideae</taxon>
        <taxon>Oscillatoriales</taxon>
        <taxon>Oscillatoriaceae</taxon>
        <taxon>Phormidium</taxon>
    </lineage>
</organism>
<keyword evidence="2" id="KW-1185">Reference proteome</keyword>
<name>A0ABR8CFV0_9CYAN</name>
<protein>
    <submittedName>
        <fullName evidence="1">Uncharacterized protein</fullName>
    </submittedName>
</protein>
<comment type="caution">
    <text evidence="1">The sequence shown here is derived from an EMBL/GenBank/DDBJ whole genome shotgun (WGS) entry which is preliminary data.</text>
</comment>
<accession>A0ABR8CFV0</accession>